<organism evidence="2">
    <name type="scientific">freshwater metagenome</name>
    <dbReference type="NCBI Taxonomy" id="449393"/>
    <lineage>
        <taxon>unclassified sequences</taxon>
        <taxon>metagenomes</taxon>
        <taxon>ecological metagenomes</taxon>
    </lineage>
</organism>
<dbReference type="SUPFAM" id="SSF56112">
    <property type="entry name" value="Protein kinase-like (PK-like)"/>
    <property type="match status" value="1"/>
</dbReference>
<dbReference type="InterPro" id="IPR002575">
    <property type="entry name" value="Aminoglycoside_PTrfase"/>
</dbReference>
<dbReference type="Pfam" id="PF01636">
    <property type="entry name" value="APH"/>
    <property type="match status" value="1"/>
</dbReference>
<reference evidence="2" key="1">
    <citation type="submission" date="2020-05" db="EMBL/GenBank/DDBJ databases">
        <authorList>
            <person name="Chiriac C."/>
            <person name="Salcher M."/>
            <person name="Ghai R."/>
            <person name="Kavagutti S V."/>
        </authorList>
    </citation>
    <scope>NUCLEOTIDE SEQUENCE</scope>
</reference>
<accession>A0A6J6RN43</accession>
<evidence type="ECO:0000313" key="2">
    <source>
        <dbReference type="EMBL" id="CAB4723913.1"/>
    </source>
</evidence>
<name>A0A6J6RN43_9ZZZZ</name>
<protein>
    <submittedName>
        <fullName evidence="2">Unannotated protein</fullName>
    </submittedName>
</protein>
<sequence length="307" mass="33566">MSQTSWRDPAWVVRAHAWIEDRLAELGVDLLGEIEQPHVEAWSTVLRAPTSQGSVWFKVNDTSLRHEAAVVTMLSERCPDSVPPLLAADLTTGWMLMSDAGTTLRALVEQDPAHFERWHDALRRCAVVQREVVGEVDALLALGVPDLRLATLPRRYADLIADLDVDPATVPSTAEIEAWCAGLAAYGLPETLQHDDLHDAQVFVSQGRTALMDWGDACVSHPFFVLSVALEGVIAWGPEDIEASVDTGPYLDSYLEPWSDLLPADELRLAARAAVRLGWACRAVNGHVPGDVAATRTRLGMLAADRI</sequence>
<dbReference type="InterPro" id="IPR011009">
    <property type="entry name" value="Kinase-like_dom_sf"/>
</dbReference>
<feature type="domain" description="Aminoglycoside phosphotransferase" evidence="1">
    <location>
        <begin position="62"/>
        <end position="242"/>
    </location>
</feature>
<proteinExistence type="predicted"/>
<dbReference type="AlphaFoldDB" id="A0A6J6RN43"/>
<dbReference type="EMBL" id="CAEZXR010000302">
    <property type="protein sequence ID" value="CAB4723913.1"/>
    <property type="molecule type" value="Genomic_DNA"/>
</dbReference>
<evidence type="ECO:0000259" key="1">
    <source>
        <dbReference type="Pfam" id="PF01636"/>
    </source>
</evidence>
<gene>
    <name evidence="2" type="ORF">UFOPK2579_02171</name>
</gene>